<name>A0A836BWM7_9CHLO</name>
<comment type="caution">
    <text evidence="1">The sequence shown here is derived from an EMBL/GenBank/DDBJ whole genome shotgun (WGS) entry which is preliminary data.</text>
</comment>
<gene>
    <name evidence="1" type="ORF">HYH03_010034</name>
</gene>
<dbReference type="AlphaFoldDB" id="A0A836BWM7"/>
<evidence type="ECO:0000313" key="2">
    <source>
        <dbReference type="Proteomes" id="UP000612055"/>
    </source>
</evidence>
<proteinExistence type="predicted"/>
<accession>A0A836BWM7</accession>
<organism evidence="1 2">
    <name type="scientific">Edaphochlamys debaryana</name>
    <dbReference type="NCBI Taxonomy" id="47281"/>
    <lineage>
        <taxon>Eukaryota</taxon>
        <taxon>Viridiplantae</taxon>
        <taxon>Chlorophyta</taxon>
        <taxon>core chlorophytes</taxon>
        <taxon>Chlorophyceae</taxon>
        <taxon>CS clade</taxon>
        <taxon>Chlamydomonadales</taxon>
        <taxon>Chlamydomonadales incertae sedis</taxon>
        <taxon>Edaphochlamys</taxon>
    </lineage>
</organism>
<keyword evidence="2" id="KW-1185">Reference proteome</keyword>
<dbReference type="Proteomes" id="UP000612055">
    <property type="component" value="Unassembled WGS sequence"/>
</dbReference>
<sequence>MAQAQPPFVWSDEERELLIAAAYDLYMNGRADALIAFLPKLRAISPNPTPLLLLPYIRVIYPWQAHLAARESGREVLPSSVPAADRPALLAELALLSIKMDRLNRLPASDWDSTVLRDRIASVQARVQALRDRWLAEHA</sequence>
<reference evidence="1" key="1">
    <citation type="journal article" date="2020" name="bioRxiv">
        <title>Comparative genomics of Chlamydomonas.</title>
        <authorList>
            <person name="Craig R.J."/>
            <person name="Hasan A.R."/>
            <person name="Ness R.W."/>
            <person name="Keightley P.D."/>
        </authorList>
    </citation>
    <scope>NUCLEOTIDE SEQUENCE</scope>
    <source>
        <strain evidence="1">CCAP 11/70</strain>
    </source>
</reference>
<protein>
    <submittedName>
        <fullName evidence="1">Uncharacterized protein</fullName>
    </submittedName>
</protein>
<dbReference type="EMBL" id="JAEHOE010000051">
    <property type="protein sequence ID" value="KAG2491665.1"/>
    <property type="molecule type" value="Genomic_DNA"/>
</dbReference>
<evidence type="ECO:0000313" key="1">
    <source>
        <dbReference type="EMBL" id="KAG2491665.1"/>
    </source>
</evidence>